<feature type="region of interest" description="Disordered" evidence="1">
    <location>
        <begin position="78"/>
        <end position="105"/>
    </location>
</feature>
<feature type="compositionally biased region" description="Basic and acidic residues" evidence="1">
    <location>
        <begin position="181"/>
        <end position="191"/>
    </location>
</feature>
<organism evidence="2 3">
    <name type="scientific">Amniculicola lignicola CBS 123094</name>
    <dbReference type="NCBI Taxonomy" id="1392246"/>
    <lineage>
        <taxon>Eukaryota</taxon>
        <taxon>Fungi</taxon>
        <taxon>Dikarya</taxon>
        <taxon>Ascomycota</taxon>
        <taxon>Pezizomycotina</taxon>
        <taxon>Dothideomycetes</taxon>
        <taxon>Pleosporomycetidae</taxon>
        <taxon>Pleosporales</taxon>
        <taxon>Amniculicolaceae</taxon>
        <taxon>Amniculicola</taxon>
    </lineage>
</organism>
<evidence type="ECO:0000256" key="1">
    <source>
        <dbReference type="SAM" id="MobiDB-lite"/>
    </source>
</evidence>
<dbReference type="OrthoDB" id="2157530at2759"/>
<evidence type="ECO:0000313" key="2">
    <source>
        <dbReference type="EMBL" id="KAF2005979.1"/>
    </source>
</evidence>
<feature type="region of interest" description="Disordered" evidence="1">
    <location>
        <begin position="163"/>
        <end position="191"/>
    </location>
</feature>
<dbReference type="Proteomes" id="UP000799779">
    <property type="component" value="Unassembled WGS sequence"/>
</dbReference>
<reference evidence="2" key="1">
    <citation type="journal article" date="2020" name="Stud. Mycol.">
        <title>101 Dothideomycetes genomes: a test case for predicting lifestyles and emergence of pathogens.</title>
        <authorList>
            <person name="Haridas S."/>
            <person name="Albert R."/>
            <person name="Binder M."/>
            <person name="Bloem J."/>
            <person name="Labutti K."/>
            <person name="Salamov A."/>
            <person name="Andreopoulos B."/>
            <person name="Baker S."/>
            <person name="Barry K."/>
            <person name="Bills G."/>
            <person name="Bluhm B."/>
            <person name="Cannon C."/>
            <person name="Castanera R."/>
            <person name="Culley D."/>
            <person name="Daum C."/>
            <person name="Ezra D."/>
            <person name="Gonzalez J."/>
            <person name="Henrissat B."/>
            <person name="Kuo A."/>
            <person name="Liang C."/>
            <person name="Lipzen A."/>
            <person name="Lutzoni F."/>
            <person name="Magnuson J."/>
            <person name="Mondo S."/>
            <person name="Nolan M."/>
            <person name="Ohm R."/>
            <person name="Pangilinan J."/>
            <person name="Park H.-J."/>
            <person name="Ramirez L."/>
            <person name="Alfaro M."/>
            <person name="Sun H."/>
            <person name="Tritt A."/>
            <person name="Yoshinaga Y."/>
            <person name="Zwiers L.-H."/>
            <person name="Turgeon B."/>
            <person name="Goodwin S."/>
            <person name="Spatafora J."/>
            <person name="Crous P."/>
            <person name="Grigoriev I."/>
        </authorList>
    </citation>
    <scope>NUCLEOTIDE SEQUENCE</scope>
    <source>
        <strain evidence="2">CBS 123094</strain>
    </source>
</reference>
<name>A0A6A5WYW9_9PLEO</name>
<sequence>MDKIKVCGRPYYEWLGRRLKITEVETFNSWFSLANSLLKDVDIQSIFASTLVMDGLFGYWASKNFDKVEGSCGEDWKDGVEESTRYGGDADSPSPGTVCNPPPSLGSGNEHAMILVKLLGRVSRVPEKSMQALPRIRSPLSKSSKSSGIGMGEDVLGNVVSNAPPLPPHAFPTSPASPARPARDRETNERCWETRDSWAKKRWEEVIRRANLTVARMRC</sequence>
<gene>
    <name evidence="2" type="ORF">P154DRAFT_606297</name>
</gene>
<dbReference type="AlphaFoldDB" id="A0A6A5WYW9"/>
<proteinExistence type="predicted"/>
<keyword evidence="3" id="KW-1185">Reference proteome</keyword>
<protein>
    <submittedName>
        <fullName evidence="2">Uncharacterized protein</fullName>
    </submittedName>
</protein>
<dbReference type="EMBL" id="ML977561">
    <property type="protein sequence ID" value="KAF2005979.1"/>
    <property type="molecule type" value="Genomic_DNA"/>
</dbReference>
<accession>A0A6A5WYW9</accession>
<evidence type="ECO:0000313" key="3">
    <source>
        <dbReference type="Proteomes" id="UP000799779"/>
    </source>
</evidence>